<reference evidence="1" key="1">
    <citation type="submission" date="2019-09" db="EMBL/GenBank/DDBJ databases">
        <title>Characterisation of the sponge microbiome using genome-centric metagenomics.</title>
        <authorList>
            <person name="Engelberts J.P."/>
            <person name="Robbins S.J."/>
            <person name="De Goeij J.M."/>
            <person name="Aranda M."/>
            <person name="Bell S.C."/>
            <person name="Webster N.S."/>
        </authorList>
    </citation>
    <scope>NUCLEOTIDE SEQUENCE</scope>
    <source>
        <strain evidence="1">SB0664_bin_27</strain>
    </source>
</reference>
<name>A0A6B0YQC3_9CHLR</name>
<proteinExistence type="predicted"/>
<dbReference type="InterPro" id="IPR012550">
    <property type="entry name" value="DUF1706"/>
</dbReference>
<dbReference type="AlphaFoldDB" id="A0A6B0YQC3"/>
<evidence type="ECO:0000313" key="1">
    <source>
        <dbReference type="EMBL" id="MXY91982.1"/>
    </source>
</evidence>
<gene>
    <name evidence="1" type="ORF">F4Y42_00880</name>
</gene>
<dbReference type="Gene3D" id="1.20.120.450">
    <property type="entry name" value="dinb family like domain"/>
    <property type="match status" value="1"/>
</dbReference>
<dbReference type="EMBL" id="VXRG01000007">
    <property type="protein sequence ID" value="MXY91982.1"/>
    <property type="molecule type" value="Genomic_DNA"/>
</dbReference>
<protein>
    <submittedName>
        <fullName evidence="1">ClbS/DfsB family four-helix bundle protein</fullName>
    </submittedName>
</protein>
<accession>A0A6B0YQC3</accession>
<sequence>MTEKPSSPPPTVQEVLERIEGEWDALQKVLSKLDSKQMHTAGEEGWSTKDELAHLAAWARGLAALVRKERRYPPMGLPEDAAPNTVGIERMNQMIYKQNRDLPLEEVLAELQAAHQDAYAAVADLSDEDLLRPYDDFQPQDRRPDGHTPVLWRIAGNTYGHYAEYRETIEKLWSKE</sequence>
<comment type="caution">
    <text evidence="1">The sequence shown here is derived from an EMBL/GenBank/DDBJ whole genome shotgun (WGS) entry which is preliminary data.</text>
</comment>
<dbReference type="Pfam" id="PF08020">
    <property type="entry name" value="DUF1706"/>
    <property type="match status" value="1"/>
</dbReference>
<dbReference type="SUPFAM" id="SSF109854">
    <property type="entry name" value="DinB/YfiT-like putative metalloenzymes"/>
    <property type="match status" value="1"/>
</dbReference>
<dbReference type="InterPro" id="IPR034660">
    <property type="entry name" value="DinB/YfiT-like"/>
</dbReference>
<organism evidence="1">
    <name type="scientific">Caldilineaceae bacterium SB0664_bin_27</name>
    <dbReference type="NCBI Taxonomy" id="2605260"/>
    <lineage>
        <taxon>Bacteria</taxon>
        <taxon>Bacillati</taxon>
        <taxon>Chloroflexota</taxon>
        <taxon>Caldilineae</taxon>
        <taxon>Caldilineales</taxon>
        <taxon>Caldilineaceae</taxon>
    </lineage>
</organism>